<feature type="compositionally biased region" description="Basic residues" evidence="2">
    <location>
        <begin position="292"/>
        <end position="301"/>
    </location>
</feature>
<reference evidence="3 4" key="1">
    <citation type="submission" date="2020-08" db="EMBL/GenBank/DDBJ databases">
        <authorList>
            <person name="Koutsovoulos G."/>
            <person name="Danchin GJ E."/>
        </authorList>
    </citation>
    <scope>NUCLEOTIDE SEQUENCE [LARGE SCALE GENOMIC DNA]</scope>
</reference>
<evidence type="ECO:0000313" key="4">
    <source>
        <dbReference type="Proteomes" id="UP000580250"/>
    </source>
</evidence>
<dbReference type="EMBL" id="CAJEWN010000575">
    <property type="protein sequence ID" value="CAD2186136.1"/>
    <property type="molecule type" value="Genomic_DNA"/>
</dbReference>
<dbReference type="AlphaFoldDB" id="A0A6V7WGL0"/>
<feature type="compositionally biased region" description="Polar residues" evidence="2">
    <location>
        <begin position="306"/>
        <end position="340"/>
    </location>
</feature>
<gene>
    <name evidence="3" type="ORF">MENT_LOCUS38607</name>
</gene>
<protein>
    <submittedName>
        <fullName evidence="3">Uncharacterized protein</fullName>
    </submittedName>
</protein>
<keyword evidence="1" id="KW-0175">Coiled coil</keyword>
<feature type="compositionally biased region" description="Basic and acidic residues" evidence="2">
    <location>
        <begin position="356"/>
        <end position="388"/>
    </location>
</feature>
<proteinExistence type="predicted"/>
<evidence type="ECO:0000256" key="1">
    <source>
        <dbReference type="SAM" id="Coils"/>
    </source>
</evidence>
<sequence>MHYLIKIFKEKNKKIEFASRELSEDEWQGKTEFDVKLNKNITSYINSSKKYPVVVVVKAVPNICCEVCHQRKLTRLNTKAQKLHMMPSCKHFIHKKCANERIQKLKNNRKKRSNRYDEYYKKYFINHEPPPPEFLDENWEEGIKNYEEEEINNCSDREVNVEEEGPSHTSSPIIINNGDRCPVRDCKTFVQLKKHGSGREAVIFNKDVVLFEKKVFKATLVMPILQNGESPEYTYIFEIKQTNIVNKIKNKFLRKYQKNNAEEKEISEEEDVENVIENEAEELNLIRDGRSMSRRRRRTRSRIPENLNNETINQETAQNTTNEGNKPTEKTNASTSTNGGENKIDETLNQNIPNNEKLDSNKETTTDKETNQNNDESKKAEPPIRHQI</sequence>
<accession>A0A6V7WGL0</accession>
<feature type="coiled-coil region" evidence="1">
    <location>
        <begin position="95"/>
        <end position="122"/>
    </location>
</feature>
<comment type="caution">
    <text evidence="3">The sequence shown here is derived from an EMBL/GenBank/DDBJ whole genome shotgun (WGS) entry which is preliminary data.</text>
</comment>
<evidence type="ECO:0000256" key="2">
    <source>
        <dbReference type="SAM" id="MobiDB-lite"/>
    </source>
</evidence>
<dbReference type="Proteomes" id="UP000580250">
    <property type="component" value="Unassembled WGS sequence"/>
</dbReference>
<name>A0A6V7WGL0_MELEN</name>
<organism evidence="3 4">
    <name type="scientific">Meloidogyne enterolobii</name>
    <name type="common">Root-knot nematode worm</name>
    <name type="synonym">Meloidogyne mayaguensis</name>
    <dbReference type="NCBI Taxonomy" id="390850"/>
    <lineage>
        <taxon>Eukaryota</taxon>
        <taxon>Metazoa</taxon>
        <taxon>Ecdysozoa</taxon>
        <taxon>Nematoda</taxon>
        <taxon>Chromadorea</taxon>
        <taxon>Rhabditida</taxon>
        <taxon>Tylenchina</taxon>
        <taxon>Tylenchomorpha</taxon>
        <taxon>Tylenchoidea</taxon>
        <taxon>Meloidogynidae</taxon>
        <taxon>Meloidogyninae</taxon>
        <taxon>Meloidogyne</taxon>
    </lineage>
</organism>
<feature type="region of interest" description="Disordered" evidence="2">
    <location>
        <begin position="291"/>
        <end position="388"/>
    </location>
</feature>
<evidence type="ECO:0000313" key="3">
    <source>
        <dbReference type="EMBL" id="CAD2186136.1"/>
    </source>
</evidence>